<dbReference type="Proteomes" id="UP000654370">
    <property type="component" value="Unassembled WGS sequence"/>
</dbReference>
<dbReference type="SUPFAM" id="SSF48439">
    <property type="entry name" value="Protein prenylyltransferase"/>
    <property type="match status" value="1"/>
</dbReference>
<comment type="similarity">
    <text evidence="1 9">Belongs to the protein prenyltransferase subunit alpha family.</text>
</comment>
<evidence type="ECO:0000256" key="7">
    <source>
        <dbReference type="ARBA" id="ARBA00031267"/>
    </source>
</evidence>
<keyword evidence="5 9" id="KW-0808">Transferase</keyword>
<evidence type="ECO:0000256" key="9">
    <source>
        <dbReference type="RuleBase" id="RU367120"/>
    </source>
</evidence>
<protein>
    <recommendedName>
        <fullName evidence="3 9">Geranylgeranyl transferase type-2 subunit alpha</fullName>
        <ecNumber evidence="2 9">2.5.1.60</ecNumber>
    </recommendedName>
    <alternativeName>
        <fullName evidence="7 9">Geranylgeranyl transferase type II subunit alpha</fullName>
    </alternativeName>
</protein>
<evidence type="ECO:0000256" key="6">
    <source>
        <dbReference type="ARBA" id="ARBA00022737"/>
    </source>
</evidence>
<dbReference type="AlphaFoldDB" id="A0A8H7U7G2"/>
<evidence type="ECO:0000256" key="8">
    <source>
        <dbReference type="ARBA" id="ARBA00047658"/>
    </source>
</evidence>
<dbReference type="PANTHER" id="PTHR11129">
    <property type="entry name" value="PROTEIN FARNESYLTRANSFERASE ALPHA SUBUNIT/RAB GERANYLGERANYL TRANSFERASE ALPHA SUBUNIT"/>
    <property type="match status" value="1"/>
</dbReference>
<comment type="catalytic activity">
    <reaction evidence="8 9">
        <text>geranylgeranyl diphosphate + L-cysteinyl-[protein] = S-geranylgeranyl-L-cysteinyl-[protein] + diphosphate</text>
        <dbReference type="Rhea" id="RHEA:21240"/>
        <dbReference type="Rhea" id="RHEA-COMP:10131"/>
        <dbReference type="Rhea" id="RHEA-COMP:11537"/>
        <dbReference type="ChEBI" id="CHEBI:29950"/>
        <dbReference type="ChEBI" id="CHEBI:33019"/>
        <dbReference type="ChEBI" id="CHEBI:57533"/>
        <dbReference type="ChEBI" id="CHEBI:86021"/>
        <dbReference type="EC" id="2.5.1.60"/>
    </reaction>
</comment>
<dbReference type="PANTHER" id="PTHR11129:SF2">
    <property type="entry name" value="GERANYLGERANYL TRANSFERASE TYPE-2 SUBUNIT ALPHA"/>
    <property type="match status" value="1"/>
</dbReference>
<sequence length="502" mass="58469">MSSNVHGVKKVKTSEEIAQARKEKEAVKIKEYNGLVSKCRREVENKNFDNTTLKLTSQILQYNPDFYTIWNYRREILLNGIFLEMTEEEKEATLKQELGFFMELIRINPKSYWLWNHRRWCLATMAKPDWKQELKLVGKMLDLDARNFHGWGYRRYVIDEMTRGQVDTQELDKSEYEYTSTKIKQSFSNYSAWHYRSKLLPSIIKDITTEERKAIGKSEIDMIKNALYTEPDDQSAWLYYWWLVGRVPKDVKLLGAYTVPDKTSIFLVFDDEVLLARDINVQDASGQKISGHWFGVASTTAKQPSCVWALNANTVGEQKWKDVCLTAEDILLDSPEKRFCVPSEAIQIKETADKDVIALVRQLEACPDDKTVSVCKLTSKREEESNSIWQVEDHESLLLNEIESLEELLELEPDSKWLLQTMAHFLLQLDLLRRQQGSTVEVESDIRSRALKIIRQLSSIDPDRSQRYIDWEHNVTKAPLNSGLDEINGQLRSSIQEHLDRK</sequence>
<evidence type="ECO:0000256" key="2">
    <source>
        <dbReference type="ARBA" id="ARBA00012656"/>
    </source>
</evidence>
<evidence type="ECO:0000313" key="10">
    <source>
        <dbReference type="EMBL" id="KAG2171425.1"/>
    </source>
</evidence>
<dbReference type="EC" id="2.5.1.60" evidence="2 9"/>
<dbReference type="PROSITE" id="PS51147">
    <property type="entry name" value="PFTA"/>
    <property type="match status" value="4"/>
</dbReference>
<proteinExistence type="inferred from homology"/>
<reference evidence="10" key="1">
    <citation type="submission" date="2020-12" db="EMBL/GenBank/DDBJ databases">
        <title>Metabolic potential, ecology and presence of endohyphal bacteria is reflected in genomic diversity of Mucoromycotina.</title>
        <authorList>
            <person name="Muszewska A."/>
            <person name="Okrasinska A."/>
            <person name="Steczkiewicz K."/>
            <person name="Drgas O."/>
            <person name="Orlowska M."/>
            <person name="Perlinska-Lenart U."/>
            <person name="Aleksandrzak-Piekarczyk T."/>
            <person name="Szatraj K."/>
            <person name="Zielenkiewicz U."/>
            <person name="Pilsyk S."/>
            <person name="Malc E."/>
            <person name="Mieczkowski P."/>
            <person name="Kruszewska J.S."/>
            <person name="Biernat P."/>
            <person name="Pawlowska J."/>
        </authorList>
    </citation>
    <scope>NUCLEOTIDE SEQUENCE</scope>
    <source>
        <strain evidence="10">WA0000067209</strain>
    </source>
</reference>
<evidence type="ECO:0000256" key="5">
    <source>
        <dbReference type="ARBA" id="ARBA00022679"/>
    </source>
</evidence>
<evidence type="ECO:0000256" key="4">
    <source>
        <dbReference type="ARBA" id="ARBA00022602"/>
    </source>
</evidence>
<name>A0A8H7U7G2_MORIS</name>
<dbReference type="GO" id="GO:0097354">
    <property type="term" value="P:prenylation"/>
    <property type="evidence" value="ECO:0007669"/>
    <property type="project" value="UniProtKB-UniRule"/>
</dbReference>
<evidence type="ECO:0000256" key="1">
    <source>
        <dbReference type="ARBA" id="ARBA00006734"/>
    </source>
</evidence>
<dbReference type="Gene3D" id="1.25.40.120">
    <property type="entry name" value="Protein prenylyltransferase"/>
    <property type="match status" value="2"/>
</dbReference>
<dbReference type="GO" id="GO:0004663">
    <property type="term" value="F:Rab geranylgeranyltransferase activity"/>
    <property type="evidence" value="ECO:0007669"/>
    <property type="project" value="UniProtKB-UniRule"/>
</dbReference>
<dbReference type="InterPro" id="IPR002088">
    <property type="entry name" value="Prenyl_trans_a"/>
</dbReference>
<keyword evidence="6" id="KW-0677">Repeat</keyword>
<evidence type="ECO:0000256" key="3">
    <source>
        <dbReference type="ARBA" id="ARBA00014772"/>
    </source>
</evidence>
<dbReference type="EMBL" id="JAEPQZ010000021">
    <property type="protein sequence ID" value="KAG2171425.1"/>
    <property type="molecule type" value="Genomic_DNA"/>
</dbReference>
<organism evidence="10 11">
    <name type="scientific">Mortierella isabellina</name>
    <name type="common">Filamentous fungus</name>
    <name type="synonym">Umbelopsis isabellina</name>
    <dbReference type="NCBI Taxonomy" id="91625"/>
    <lineage>
        <taxon>Eukaryota</taxon>
        <taxon>Fungi</taxon>
        <taxon>Fungi incertae sedis</taxon>
        <taxon>Mucoromycota</taxon>
        <taxon>Mucoromycotina</taxon>
        <taxon>Umbelopsidomycetes</taxon>
        <taxon>Umbelopsidales</taxon>
        <taxon>Umbelopsidaceae</taxon>
        <taxon>Umbelopsis</taxon>
    </lineage>
</organism>
<dbReference type="FunFam" id="1.25.40.120:FF:000035">
    <property type="entry name" value="Geranylgeranyl transferase type-2 subunit alpha"/>
    <property type="match status" value="1"/>
</dbReference>
<comment type="function">
    <text evidence="9">Catalyzes the transfer of a geranyl-geranyl moiety from geranyl-geranyl pyrophosphate to cysteines occuring in specific C-terminal amino acid sequences.</text>
</comment>
<dbReference type="GO" id="GO:0005968">
    <property type="term" value="C:Rab-protein geranylgeranyltransferase complex"/>
    <property type="evidence" value="ECO:0007669"/>
    <property type="project" value="TreeGrafter"/>
</dbReference>
<dbReference type="Pfam" id="PF01239">
    <property type="entry name" value="PPTA"/>
    <property type="match status" value="5"/>
</dbReference>
<evidence type="ECO:0000313" key="11">
    <source>
        <dbReference type="Proteomes" id="UP000654370"/>
    </source>
</evidence>
<comment type="caution">
    <text evidence="10">The sequence shown here is derived from an EMBL/GenBank/DDBJ whole genome shotgun (WGS) entry which is preliminary data.</text>
</comment>
<keyword evidence="4 9" id="KW-0637">Prenyltransferase</keyword>
<accession>A0A8H7U7G2</accession>
<keyword evidence="11" id="KW-1185">Reference proteome</keyword>
<gene>
    <name evidence="10" type="ORF">INT43_009086</name>
</gene>
<dbReference type="OrthoDB" id="1658at2759"/>